<evidence type="ECO:0000313" key="1">
    <source>
        <dbReference type="EMBL" id="RHY26888.1"/>
    </source>
</evidence>
<protein>
    <recommendedName>
        <fullName evidence="3">Peptidase A2 domain-containing protein</fullName>
    </recommendedName>
</protein>
<reference evidence="1 2" key="1">
    <citation type="submission" date="2018-08" db="EMBL/GenBank/DDBJ databases">
        <title>Aphanomyces genome sequencing and annotation.</title>
        <authorList>
            <person name="Minardi D."/>
            <person name="Oidtmann B."/>
            <person name="Van Der Giezen M."/>
            <person name="Studholme D.J."/>
        </authorList>
    </citation>
    <scope>NUCLEOTIDE SEQUENCE [LARGE SCALE GENOMIC DNA]</scope>
    <source>
        <strain evidence="1 2">NJM0002</strain>
    </source>
</reference>
<dbReference type="VEuPathDB" id="FungiDB:H310_03460"/>
<name>A0A418APH4_9STRA</name>
<proteinExistence type="predicted"/>
<dbReference type="AlphaFoldDB" id="A0A418APH4"/>
<sequence>MCVQASLLDSGADLSVAFGGLVSALLAAGASPESKVMGAMELRPYGADSQVITVTKQVRLRSLEFKTACGPLLLRGLRVWDDETVALIELTLGLPVMQKLGYNYQTLLENARRQ</sequence>
<accession>A0A418APH4</accession>
<evidence type="ECO:0008006" key="3">
    <source>
        <dbReference type="Google" id="ProtNLM"/>
    </source>
</evidence>
<evidence type="ECO:0000313" key="2">
    <source>
        <dbReference type="Proteomes" id="UP000285060"/>
    </source>
</evidence>
<keyword evidence="2" id="KW-1185">Reference proteome</keyword>
<dbReference type="EMBL" id="QUSY01000887">
    <property type="protein sequence ID" value="RHY26888.1"/>
    <property type="molecule type" value="Genomic_DNA"/>
</dbReference>
<comment type="caution">
    <text evidence="1">The sequence shown here is derived from an EMBL/GenBank/DDBJ whole genome shotgun (WGS) entry which is preliminary data.</text>
</comment>
<gene>
    <name evidence="1" type="ORF">DYB32_007194</name>
</gene>
<dbReference type="Proteomes" id="UP000285060">
    <property type="component" value="Unassembled WGS sequence"/>
</dbReference>
<organism evidence="1 2">
    <name type="scientific">Aphanomyces invadans</name>
    <dbReference type="NCBI Taxonomy" id="157072"/>
    <lineage>
        <taxon>Eukaryota</taxon>
        <taxon>Sar</taxon>
        <taxon>Stramenopiles</taxon>
        <taxon>Oomycota</taxon>
        <taxon>Saprolegniomycetes</taxon>
        <taxon>Saprolegniales</taxon>
        <taxon>Verrucalvaceae</taxon>
        <taxon>Aphanomyces</taxon>
    </lineage>
</organism>